<protein>
    <recommendedName>
        <fullName evidence="2">Ribosomal RNA methyltransferase FtsJ domain-containing protein</fullName>
    </recommendedName>
</protein>
<dbReference type="SUPFAM" id="SSF53335">
    <property type="entry name" value="S-adenosyl-L-methionine-dependent methyltransferases"/>
    <property type="match status" value="1"/>
</dbReference>
<dbReference type="GO" id="GO:0008168">
    <property type="term" value="F:methyltransferase activity"/>
    <property type="evidence" value="ECO:0007669"/>
    <property type="project" value="InterPro"/>
</dbReference>
<reference evidence="3 4" key="1">
    <citation type="journal article" date="2016" name="Nat. Commun.">
        <title>Thousands of microbial genomes shed light on interconnected biogeochemical processes in an aquifer system.</title>
        <authorList>
            <person name="Anantharaman K."/>
            <person name="Brown C.T."/>
            <person name="Hug L.A."/>
            <person name="Sharon I."/>
            <person name="Castelle C.J."/>
            <person name="Probst A.J."/>
            <person name="Thomas B.C."/>
            <person name="Singh A."/>
            <person name="Wilkins M.J."/>
            <person name="Karaoz U."/>
            <person name="Brodie E.L."/>
            <person name="Williams K.H."/>
            <person name="Hubbard S.S."/>
            <person name="Banfield J.F."/>
        </authorList>
    </citation>
    <scope>NUCLEOTIDE SEQUENCE [LARGE SCALE GENOMIC DNA]</scope>
</reference>
<organism evidence="3 4">
    <name type="scientific">Candidatus Woesebacteria bacterium RIFOXYB1_FULL_40_26</name>
    <dbReference type="NCBI Taxonomy" id="1802539"/>
    <lineage>
        <taxon>Bacteria</taxon>
        <taxon>Candidatus Woeseibacteriota</taxon>
    </lineage>
</organism>
<keyword evidence="1" id="KW-0694">RNA-binding</keyword>
<dbReference type="InterPro" id="IPR002877">
    <property type="entry name" value="RNA_MeTrfase_FtsJ_dom"/>
</dbReference>
<dbReference type="EMBL" id="MGHZ01000005">
    <property type="protein sequence ID" value="OGM81652.1"/>
    <property type="molecule type" value="Genomic_DNA"/>
</dbReference>
<proteinExistence type="predicted"/>
<sequence>MNNRSKFVSRAGEKLRFALTSFKISVKDKVCADFGSSTGGFVDCLLQNGAKKVYAVEVGYGTLDWKLRNDPRVVVMERTNAMHVALPEKVDLISIDVGWTKQRMIIPNALANLKESGIIVSLIKPQYEAGPKYIKKGKLQVELITQVVEETKKEIEETGGKVLQVIESPILGEKGGNKEFLAFVRALA</sequence>
<dbReference type="InterPro" id="IPR047048">
    <property type="entry name" value="TlyA"/>
</dbReference>
<comment type="caution">
    <text evidence="3">The sequence shown here is derived from an EMBL/GenBank/DDBJ whole genome shotgun (WGS) entry which is preliminary data.</text>
</comment>
<accession>A0A1F8CZI7</accession>
<dbReference type="PANTHER" id="PTHR32319">
    <property type="entry name" value="BACTERIAL HEMOLYSIN-LIKE PROTEIN"/>
    <property type="match status" value="1"/>
</dbReference>
<dbReference type="GO" id="GO:0032259">
    <property type="term" value="P:methylation"/>
    <property type="evidence" value="ECO:0007669"/>
    <property type="project" value="InterPro"/>
</dbReference>
<evidence type="ECO:0000313" key="4">
    <source>
        <dbReference type="Proteomes" id="UP000178848"/>
    </source>
</evidence>
<feature type="domain" description="Ribosomal RNA methyltransferase FtsJ" evidence="2">
    <location>
        <begin position="7"/>
        <end position="181"/>
    </location>
</feature>
<dbReference type="Proteomes" id="UP000178848">
    <property type="component" value="Unassembled WGS sequence"/>
</dbReference>
<dbReference type="GO" id="GO:0003723">
    <property type="term" value="F:RNA binding"/>
    <property type="evidence" value="ECO:0007669"/>
    <property type="project" value="UniProtKB-KW"/>
</dbReference>
<dbReference type="AlphaFoldDB" id="A0A1F8CZI7"/>
<evidence type="ECO:0000256" key="1">
    <source>
        <dbReference type="ARBA" id="ARBA00022884"/>
    </source>
</evidence>
<dbReference type="Pfam" id="PF01728">
    <property type="entry name" value="FtsJ"/>
    <property type="match status" value="1"/>
</dbReference>
<name>A0A1F8CZI7_9BACT</name>
<dbReference type="Gene3D" id="3.40.50.150">
    <property type="entry name" value="Vaccinia Virus protein VP39"/>
    <property type="match status" value="1"/>
</dbReference>
<evidence type="ECO:0000259" key="2">
    <source>
        <dbReference type="Pfam" id="PF01728"/>
    </source>
</evidence>
<gene>
    <name evidence="3" type="ORF">A2361_01275</name>
</gene>
<dbReference type="PANTHER" id="PTHR32319:SF0">
    <property type="entry name" value="BACTERIAL HEMOLYSIN-LIKE PROTEIN"/>
    <property type="match status" value="1"/>
</dbReference>
<evidence type="ECO:0000313" key="3">
    <source>
        <dbReference type="EMBL" id="OGM81652.1"/>
    </source>
</evidence>
<dbReference type="InterPro" id="IPR029063">
    <property type="entry name" value="SAM-dependent_MTases_sf"/>
</dbReference>